<name>A0A6J7X3T5_9CAUD</name>
<organism evidence="1">
    <name type="scientific">uncultured Caudovirales phage</name>
    <dbReference type="NCBI Taxonomy" id="2100421"/>
    <lineage>
        <taxon>Viruses</taxon>
        <taxon>Duplodnaviria</taxon>
        <taxon>Heunggongvirae</taxon>
        <taxon>Uroviricota</taxon>
        <taxon>Caudoviricetes</taxon>
        <taxon>Peduoviridae</taxon>
        <taxon>Maltschvirus</taxon>
        <taxon>Maltschvirus maltsch</taxon>
    </lineage>
</organism>
<dbReference type="EMBL" id="LR798329">
    <property type="protein sequence ID" value="CAB5223933.1"/>
    <property type="molecule type" value="Genomic_DNA"/>
</dbReference>
<evidence type="ECO:0000313" key="1">
    <source>
        <dbReference type="EMBL" id="CAB5223933.1"/>
    </source>
</evidence>
<sequence>MSLFWCFVFGMTFLTIGYLMGANIGREQGHRDGYLRGRAVSRQEFWRE</sequence>
<reference evidence="1" key="1">
    <citation type="submission" date="2020-05" db="EMBL/GenBank/DDBJ databases">
        <authorList>
            <person name="Chiriac C."/>
            <person name="Salcher M."/>
            <person name="Ghai R."/>
            <person name="Kavagutti S V."/>
        </authorList>
    </citation>
    <scope>NUCLEOTIDE SEQUENCE</scope>
</reference>
<protein>
    <submittedName>
        <fullName evidence="1">Uncharacterized protein</fullName>
    </submittedName>
</protein>
<gene>
    <name evidence="1" type="ORF">UFOVP737_17</name>
</gene>
<proteinExistence type="predicted"/>
<accession>A0A6J7X3T5</accession>